<keyword evidence="2" id="KW-0639">Primosome</keyword>
<organism evidence="13 14">
    <name type="scientific">Neoroseomonas lacus</name>
    <dbReference type="NCBI Taxonomy" id="287609"/>
    <lineage>
        <taxon>Bacteria</taxon>
        <taxon>Pseudomonadati</taxon>
        <taxon>Pseudomonadota</taxon>
        <taxon>Alphaproteobacteria</taxon>
        <taxon>Acetobacterales</taxon>
        <taxon>Acetobacteraceae</taxon>
        <taxon>Neoroseomonas</taxon>
    </lineage>
</organism>
<evidence type="ECO:0000256" key="2">
    <source>
        <dbReference type="ARBA" id="ARBA00022515"/>
    </source>
</evidence>
<dbReference type="EC" id="5.6.2.3" evidence="10"/>
<reference evidence="13" key="1">
    <citation type="journal article" date="2014" name="Int. J. Syst. Evol. Microbiol.">
        <title>Complete genome sequence of Corynebacterium casei LMG S-19264T (=DSM 44701T), isolated from a smear-ripened cheese.</title>
        <authorList>
            <consortium name="US DOE Joint Genome Institute (JGI-PGF)"/>
            <person name="Walter F."/>
            <person name="Albersmeier A."/>
            <person name="Kalinowski J."/>
            <person name="Ruckert C."/>
        </authorList>
    </citation>
    <scope>NUCLEOTIDE SEQUENCE</scope>
    <source>
        <strain evidence="13">CGMCC 1.3617</strain>
    </source>
</reference>
<dbReference type="Proteomes" id="UP000661507">
    <property type="component" value="Unassembled WGS sequence"/>
</dbReference>
<evidence type="ECO:0000256" key="10">
    <source>
        <dbReference type="ARBA" id="ARBA00044969"/>
    </source>
</evidence>
<keyword evidence="14" id="KW-1185">Reference proteome</keyword>
<gene>
    <name evidence="13" type="ORF">GCM10011320_32330</name>
</gene>
<dbReference type="RefSeq" id="WP_188968352.1">
    <property type="nucleotide sequence ID" value="NZ_BMKW01000007.1"/>
</dbReference>
<proteinExistence type="inferred from homology"/>
<dbReference type="PANTHER" id="PTHR30153">
    <property type="entry name" value="REPLICATIVE DNA HELICASE DNAB"/>
    <property type="match status" value="1"/>
</dbReference>
<evidence type="ECO:0000313" key="14">
    <source>
        <dbReference type="Proteomes" id="UP000661507"/>
    </source>
</evidence>
<dbReference type="InterPro" id="IPR003593">
    <property type="entry name" value="AAA+_ATPase"/>
</dbReference>
<dbReference type="InterPro" id="IPR016136">
    <property type="entry name" value="DNA_helicase_N/primase_C"/>
</dbReference>
<evidence type="ECO:0000256" key="4">
    <source>
        <dbReference type="ARBA" id="ARBA00022741"/>
    </source>
</evidence>
<dbReference type="InterPro" id="IPR007694">
    <property type="entry name" value="DNA_helicase_DnaB-like_C"/>
</dbReference>
<evidence type="ECO:0000256" key="6">
    <source>
        <dbReference type="ARBA" id="ARBA00022806"/>
    </source>
</evidence>
<dbReference type="InterPro" id="IPR007693">
    <property type="entry name" value="DNA_helicase_DnaB-like_N"/>
</dbReference>
<dbReference type="GO" id="GO:0003677">
    <property type="term" value="F:DNA binding"/>
    <property type="evidence" value="ECO:0007669"/>
    <property type="project" value="UniProtKB-KW"/>
</dbReference>
<sequence>MSFCLPANPPVVIEAEQAVLGSILANNRNYELVADILRPEHFADPILARIFSDATRCIQSGQLADAITLRGTYEADGALHEVGGPSYLPQLISAMASPLSLQSYAEAIVDRWRRRQIMVQAQEAIARAQYVTSEDPAAAIASAVASEMLSLAETGTQERTTDIGTAADAALKAAEDASRNGGRAPGLPTGISSLDRLIGGLSASQMIVIGARPGVGKTALAISIALAAAQSGVGVLIFSLEMAAAELAERMLANIAGISGTLIRDGRLGQKQWDHLVAARNELHQLDIRIDDAVALTMEQVRLRARTMSRKRPIGLIVIDHIGLLAPPPGMAKAGPAVWTESNSKATKALAKELRIPVLALSQLNRGLEGREEKRPGLADLRWSGSIEQDADVVAFIHRDDIHLSNHAPSRKPDESEAKFAERQSSYAAALAASKGRAELIVAKQRRGPTGTLQLRFDAARCHIADAEGWCQP</sequence>
<keyword evidence="9" id="KW-0413">Isomerase</keyword>
<keyword evidence="7" id="KW-0067">ATP-binding</keyword>
<dbReference type="InterPro" id="IPR027417">
    <property type="entry name" value="P-loop_NTPase"/>
</dbReference>
<keyword evidence="4" id="KW-0547">Nucleotide-binding</keyword>
<dbReference type="SUPFAM" id="SSF52540">
    <property type="entry name" value="P-loop containing nucleoside triphosphate hydrolases"/>
    <property type="match status" value="1"/>
</dbReference>
<accession>A0A917NT59</accession>
<dbReference type="GO" id="GO:0043139">
    <property type="term" value="F:5'-3' DNA helicase activity"/>
    <property type="evidence" value="ECO:0007669"/>
    <property type="project" value="UniProtKB-EC"/>
</dbReference>
<dbReference type="Pfam" id="PF00772">
    <property type="entry name" value="DnaB"/>
    <property type="match status" value="1"/>
</dbReference>
<keyword evidence="5" id="KW-0378">Hydrolase</keyword>
<dbReference type="GO" id="GO:0016787">
    <property type="term" value="F:hydrolase activity"/>
    <property type="evidence" value="ECO:0007669"/>
    <property type="project" value="UniProtKB-KW"/>
</dbReference>
<dbReference type="Gene3D" id="3.40.50.300">
    <property type="entry name" value="P-loop containing nucleotide triphosphate hydrolases"/>
    <property type="match status" value="1"/>
</dbReference>
<comment type="catalytic activity">
    <reaction evidence="11">
        <text>ATP + H2O = ADP + phosphate + H(+)</text>
        <dbReference type="Rhea" id="RHEA:13065"/>
        <dbReference type="ChEBI" id="CHEBI:15377"/>
        <dbReference type="ChEBI" id="CHEBI:15378"/>
        <dbReference type="ChEBI" id="CHEBI:30616"/>
        <dbReference type="ChEBI" id="CHEBI:43474"/>
        <dbReference type="ChEBI" id="CHEBI:456216"/>
        <dbReference type="EC" id="5.6.2.3"/>
    </reaction>
</comment>
<name>A0A917NT59_9PROT</name>
<evidence type="ECO:0000256" key="5">
    <source>
        <dbReference type="ARBA" id="ARBA00022801"/>
    </source>
</evidence>
<keyword evidence="3" id="KW-0235">DNA replication</keyword>
<comment type="caution">
    <text evidence="13">The sequence shown here is derived from an EMBL/GenBank/DDBJ whole genome shotgun (WGS) entry which is preliminary data.</text>
</comment>
<keyword evidence="8" id="KW-0238">DNA-binding</keyword>
<reference evidence="13" key="2">
    <citation type="submission" date="2020-09" db="EMBL/GenBank/DDBJ databases">
        <authorList>
            <person name="Sun Q."/>
            <person name="Zhou Y."/>
        </authorList>
    </citation>
    <scope>NUCLEOTIDE SEQUENCE</scope>
    <source>
        <strain evidence="13">CGMCC 1.3617</strain>
    </source>
</reference>
<dbReference type="EMBL" id="BMKW01000007">
    <property type="protein sequence ID" value="GGJ22644.1"/>
    <property type="molecule type" value="Genomic_DNA"/>
</dbReference>
<dbReference type="AlphaFoldDB" id="A0A917NT59"/>
<dbReference type="GO" id="GO:0006269">
    <property type="term" value="P:DNA replication, synthesis of primer"/>
    <property type="evidence" value="ECO:0007669"/>
    <property type="project" value="UniProtKB-KW"/>
</dbReference>
<evidence type="ECO:0000256" key="11">
    <source>
        <dbReference type="ARBA" id="ARBA00048954"/>
    </source>
</evidence>
<evidence type="ECO:0000256" key="3">
    <source>
        <dbReference type="ARBA" id="ARBA00022705"/>
    </source>
</evidence>
<dbReference type="Pfam" id="PF03796">
    <property type="entry name" value="DnaB_C"/>
    <property type="match status" value="1"/>
</dbReference>
<dbReference type="GO" id="GO:1990077">
    <property type="term" value="C:primosome complex"/>
    <property type="evidence" value="ECO:0007669"/>
    <property type="project" value="UniProtKB-KW"/>
</dbReference>
<dbReference type="PANTHER" id="PTHR30153:SF2">
    <property type="entry name" value="REPLICATIVE DNA HELICASE"/>
    <property type="match status" value="1"/>
</dbReference>
<evidence type="ECO:0000256" key="9">
    <source>
        <dbReference type="ARBA" id="ARBA00023235"/>
    </source>
</evidence>
<evidence type="ECO:0000313" key="13">
    <source>
        <dbReference type="EMBL" id="GGJ22644.1"/>
    </source>
</evidence>
<keyword evidence="6 13" id="KW-0347">Helicase</keyword>
<evidence type="ECO:0000256" key="8">
    <source>
        <dbReference type="ARBA" id="ARBA00023125"/>
    </source>
</evidence>
<feature type="domain" description="SF4 helicase" evidence="12">
    <location>
        <begin position="180"/>
        <end position="471"/>
    </location>
</feature>
<dbReference type="GO" id="GO:0005829">
    <property type="term" value="C:cytosol"/>
    <property type="evidence" value="ECO:0007669"/>
    <property type="project" value="TreeGrafter"/>
</dbReference>
<protein>
    <recommendedName>
        <fullName evidence="10">DNA 5'-3' helicase</fullName>
        <ecNumber evidence="10">5.6.2.3</ecNumber>
    </recommendedName>
</protein>
<evidence type="ECO:0000256" key="1">
    <source>
        <dbReference type="ARBA" id="ARBA00008428"/>
    </source>
</evidence>
<evidence type="ECO:0000256" key="7">
    <source>
        <dbReference type="ARBA" id="ARBA00022840"/>
    </source>
</evidence>
<dbReference type="InterPro" id="IPR036185">
    <property type="entry name" value="DNA_heli_DnaB-like_N_sf"/>
</dbReference>
<dbReference type="SUPFAM" id="SSF48024">
    <property type="entry name" value="N-terminal domain of DnaB helicase"/>
    <property type="match status" value="1"/>
</dbReference>
<dbReference type="SMART" id="SM00382">
    <property type="entry name" value="AAA"/>
    <property type="match status" value="1"/>
</dbReference>
<evidence type="ECO:0000259" key="12">
    <source>
        <dbReference type="PROSITE" id="PS51199"/>
    </source>
</evidence>
<dbReference type="GO" id="GO:0005524">
    <property type="term" value="F:ATP binding"/>
    <property type="evidence" value="ECO:0007669"/>
    <property type="project" value="UniProtKB-KW"/>
</dbReference>
<comment type="similarity">
    <text evidence="1">Belongs to the helicase family. DnaB subfamily.</text>
</comment>
<dbReference type="PROSITE" id="PS51199">
    <property type="entry name" value="SF4_HELICASE"/>
    <property type="match status" value="1"/>
</dbReference>
<dbReference type="Gene3D" id="1.10.860.10">
    <property type="entry name" value="DNAb Helicase, Chain A"/>
    <property type="match status" value="1"/>
</dbReference>